<dbReference type="Gene3D" id="1.20.1250.20">
    <property type="entry name" value="MFS general substrate transporter like domains"/>
    <property type="match status" value="2"/>
</dbReference>
<comment type="caution">
    <text evidence="9">The sequence shown here is derived from an EMBL/GenBank/DDBJ whole genome shotgun (WGS) entry which is preliminary data.</text>
</comment>
<dbReference type="OrthoDB" id="9783227at2"/>
<keyword evidence="3" id="KW-1003">Cell membrane</keyword>
<dbReference type="InterPro" id="IPR036259">
    <property type="entry name" value="MFS_trans_sf"/>
</dbReference>
<evidence type="ECO:0000256" key="7">
    <source>
        <dbReference type="SAM" id="Phobius"/>
    </source>
</evidence>
<feature type="transmembrane region" description="Helical" evidence="7">
    <location>
        <begin position="145"/>
        <end position="168"/>
    </location>
</feature>
<dbReference type="CDD" id="cd17369">
    <property type="entry name" value="MFS_ShiA_like"/>
    <property type="match status" value="1"/>
</dbReference>
<keyword evidence="6 7" id="KW-0472">Membrane</keyword>
<reference evidence="9 10" key="1">
    <citation type="submission" date="2019-09" db="EMBL/GenBank/DDBJ databases">
        <title>Salinarimonas rosea gen. nov., sp. nov., a new member of the a-2 subgroup of the Proteobacteria.</title>
        <authorList>
            <person name="Liu J."/>
        </authorList>
    </citation>
    <scope>NUCLEOTIDE SEQUENCE [LARGE SCALE GENOMIC DNA]</scope>
    <source>
        <strain evidence="9 10">BN140002</strain>
    </source>
</reference>
<evidence type="ECO:0000256" key="1">
    <source>
        <dbReference type="ARBA" id="ARBA00004651"/>
    </source>
</evidence>
<evidence type="ECO:0000259" key="8">
    <source>
        <dbReference type="PROSITE" id="PS50850"/>
    </source>
</evidence>
<feature type="transmembrane region" description="Helical" evidence="7">
    <location>
        <begin position="303"/>
        <end position="322"/>
    </location>
</feature>
<dbReference type="Pfam" id="PF00083">
    <property type="entry name" value="Sugar_tr"/>
    <property type="match status" value="2"/>
</dbReference>
<dbReference type="PROSITE" id="PS50850">
    <property type="entry name" value="MFS"/>
    <property type="match status" value="1"/>
</dbReference>
<feature type="transmembrane region" description="Helical" evidence="7">
    <location>
        <begin position="79"/>
        <end position="98"/>
    </location>
</feature>
<dbReference type="GO" id="GO:0005886">
    <property type="term" value="C:plasma membrane"/>
    <property type="evidence" value="ECO:0007669"/>
    <property type="project" value="UniProtKB-SubCell"/>
</dbReference>
<dbReference type="FunFam" id="1.20.1250.20:FF:000001">
    <property type="entry name" value="Dicarboxylate MFS transporter"/>
    <property type="match status" value="1"/>
</dbReference>
<protein>
    <submittedName>
        <fullName evidence="9">MHS family MFS transporter</fullName>
    </submittedName>
</protein>
<accession>A0A5B2VUT2</accession>
<keyword evidence="2" id="KW-0813">Transport</keyword>
<dbReference type="GO" id="GO:0022857">
    <property type="term" value="F:transmembrane transporter activity"/>
    <property type="evidence" value="ECO:0007669"/>
    <property type="project" value="InterPro"/>
</dbReference>
<organism evidence="9 10">
    <name type="scientific">Salinarimonas soli</name>
    <dbReference type="NCBI Taxonomy" id="1638099"/>
    <lineage>
        <taxon>Bacteria</taxon>
        <taxon>Pseudomonadati</taxon>
        <taxon>Pseudomonadota</taxon>
        <taxon>Alphaproteobacteria</taxon>
        <taxon>Hyphomicrobiales</taxon>
        <taxon>Salinarimonadaceae</taxon>
        <taxon>Salinarimonas</taxon>
    </lineage>
</organism>
<dbReference type="EMBL" id="VUOA01000007">
    <property type="protein sequence ID" value="KAA2242072.1"/>
    <property type="molecule type" value="Genomic_DNA"/>
</dbReference>
<evidence type="ECO:0000256" key="5">
    <source>
        <dbReference type="ARBA" id="ARBA00022989"/>
    </source>
</evidence>
<keyword evidence="4 7" id="KW-0812">Transmembrane</keyword>
<keyword evidence="10" id="KW-1185">Reference proteome</keyword>
<dbReference type="InterPro" id="IPR005829">
    <property type="entry name" value="Sugar_transporter_CS"/>
</dbReference>
<feature type="transmembrane region" description="Helical" evidence="7">
    <location>
        <begin position="500"/>
        <end position="518"/>
    </location>
</feature>
<feature type="transmembrane region" description="Helical" evidence="7">
    <location>
        <begin position="21"/>
        <end position="41"/>
    </location>
</feature>
<feature type="transmembrane region" description="Helical" evidence="7">
    <location>
        <begin position="47"/>
        <end position="67"/>
    </location>
</feature>
<dbReference type="AlphaFoldDB" id="A0A5B2VUT2"/>
<feature type="domain" description="Major facilitator superfamily (MFS) profile" evidence="8">
    <location>
        <begin position="8"/>
        <end position="546"/>
    </location>
</feature>
<dbReference type="Proteomes" id="UP000323142">
    <property type="component" value="Unassembled WGS sequence"/>
</dbReference>
<dbReference type="PROSITE" id="PS00217">
    <property type="entry name" value="SUGAR_TRANSPORT_2"/>
    <property type="match status" value="1"/>
</dbReference>
<feature type="transmembrane region" description="Helical" evidence="7">
    <location>
        <begin position="235"/>
        <end position="258"/>
    </location>
</feature>
<evidence type="ECO:0000256" key="3">
    <source>
        <dbReference type="ARBA" id="ARBA00022475"/>
    </source>
</evidence>
<dbReference type="InterPro" id="IPR005828">
    <property type="entry name" value="MFS_sugar_transport-like"/>
</dbReference>
<feature type="transmembrane region" description="Helical" evidence="7">
    <location>
        <begin position="104"/>
        <end position="124"/>
    </location>
</feature>
<dbReference type="InterPro" id="IPR020846">
    <property type="entry name" value="MFS_dom"/>
</dbReference>
<evidence type="ECO:0000256" key="6">
    <source>
        <dbReference type="ARBA" id="ARBA00023136"/>
    </source>
</evidence>
<evidence type="ECO:0000256" key="4">
    <source>
        <dbReference type="ARBA" id="ARBA00022692"/>
    </source>
</evidence>
<name>A0A5B2VUT2_9HYPH</name>
<evidence type="ECO:0000256" key="2">
    <source>
        <dbReference type="ARBA" id="ARBA00022448"/>
    </source>
</evidence>
<proteinExistence type="predicted"/>
<evidence type="ECO:0000313" key="9">
    <source>
        <dbReference type="EMBL" id="KAA2242072.1"/>
    </source>
</evidence>
<feature type="transmembrane region" description="Helical" evidence="7">
    <location>
        <begin position="524"/>
        <end position="542"/>
    </location>
</feature>
<reference evidence="9 10" key="2">
    <citation type="submission" date="2019-09" db="EMBL/GenBank/DDBJ databases">
        <authorList>
            <person name="Jin C."/>
        </authorList>
    </citation>
    <scope>NUCLEOTIDE SEQUENCE [LARGE SCALE GENOMIC DNA]</scope>
    <source>
        <strain evidence="9 10">BN140002</strain>
    </source>
</reference>
<feature type="transmembrane region" description="Helical" evidence="7">
    <location>
        <begin position="454"/>
        <end position="479"/>
    </location>
</feature>
<dbReference type="PANTHER" id="PTHR43045:SF7">
    <property type="entry name" value="MAJOR FACILITATOR SUPERFAMILY TRANSPORTER"/>
    <property type="match status" value="1"/>
</dbReference>
<evidence type="ECO:0000313" key="10">
    <source>
        <dbReference type="Proteomes" id="UP000323142"/>
    </source>
</evidence>
<feature type="transmembrane region" description="Helical" evidence="7">
    <location>
        <begin position="180"/>
        <end position="201"/>
    </location>
</feature>
<dbReference type="RefSeq" id="WP_149815680.1">
    <property type="nucleotide sequence ID" value="NZ_VUOA01000007.1"/>
</dbReference>
<dbReference type="SUPFAM" id="SSF103473">
    <property type="entry name" value="MFS general substrate transporter"/>
    <property type="match status" value="1"/>
</dbReference>
<dbReference type="PANTHER" id="PTHR43045">
    <property type="entry name" value="SHIKIMATE TRANSPORTER"/>
    <property type="match status" value="1"/>
</dbReference>
<feature type="transmembrane region" description="Helical" evidence="7">
    <location>
        <begin position="270"/>
        <end position="291"/>
    </location>
</feature>
<gene>
    <name evidence="9" type="ORF">F0L46_03660</name>
</gene>
<comment type="subcellular location">
    <subcellularLocation>
        <location evidence="1">Cell membrane</location>
        <topology evidence="1">Multi-pass membrane protein</topology>
    </subcellularLocation>
</comment>
<sequence length="558" mass="60617">MTREEKKVILASSAGTVFEWYDFYLYGSLAAIIGAQFFAPFPEATRNVFALLAFAAGFLVRPFGALVFGRLGDLVGRKYTFLVTILIMGISTFVVGLLPTYESIGWAAPVLLIVLRLLQGLALGGEYGGAVVYVAEHAPNGRRGFYTSWIQTTATMGLLLSLMVILGVRMWTGEQAFAAWGWRIPFLLSIILLAISIWIRMQMNESPAFKKMKEEGTNSKAPISEAFGQWKNAKFAVIALLGLVAGQAVVWYTGQFYALFFLQSILRVDMFTANVLIAWSLILGTAGFVIFGTLSDKIGRKPIILAGCLIAAITYFPVFGFITKTANPALHRAHQSTQVVVLADPNDCSFQFNPTGTSKFTNSCDVAKALLARNSVNYRVEPAPAGQPAKIRIGQTEVASYDAAKLTGDATRTAPAAFTRDVTAALTAAGYPGATNAEIVKLSSFFDVFRAQPFLLVLTLTYLVVLVTMVYGPIAAALVELFPTRIRYTGMSLPYHIGNGWFGGLMPATAFAMIAQSGDIYYGLWYPIVIALGTFVIGLLVVPETKDRDIFADEPAKT</sequence>
<keyword evidence="5 7" id="KW-1133">Transmembrane helix</keyword>